<accession>A0A1C2E1J1</accession>
<organism evidence="2 3">
    <name type="scientific">Mesorhizobium hungaricum</name>
    <dbReference type="NCBI Taxonomy" id="1566387"/>
    <lineage>
        <taxon>Bacteria</taxon>
        <taxon>Pseudomonadati</taxon>
        <taxon>Pseudomonadota</taxon>
        <taxon>Alphaproteobacteria</taxon>
        <taxon>Hyphomicrobiales</taxon>
        <taxon>Phyllobacteriaceae</taxon>
        <taxon>Mesorhizobium</taxon>
    </lineage>
</organism>
<proteinExistence type="predicted"/>
<evidence type="ECO:0000313" key="2">
    <source>
        <dbReference type="EMBL" id="OCX20776.1"/>
    </source>
</evidence>
<comment type="caution">
    <text evidence="2">The sequence shown here is derived from an EMBL/GenBank/DDBJ whole genome shotgun (WGS) entry which is preliminary data.</text>
</comment>
<gene>
    <name evidence="2" type="ORF">QV13_08920</name>
</gene>
<sequence length="81" mass="8625">MATARKIDFLDEPTMTAQVIPLRRPEAIAPAISQHAGPFEVPVEERNNSSVGDVLVTGLLVIYPALATITAIVIGLMLSRG</sequence>
<evidence type="ECO:0000256" key="1">
    <source>
        <dbReference type="SAM" id="Phobius"/>
    </source>
</evidence>
<evidence type="ECO:0000313" key="3">
    <source>
        <dbReference type="Proteomes" id="UP000094412"/>
    </source>
</evidence>
<feature type="transmembrane region" description="Helical" evidence="1">
    <location>
        <begin position="54"/>
        <end position="78"/>
    </location>
</feature>
<keyword evidence="1" id="KW-1133">Transmembrane helix</keyword>
<name>A0A1C2E1J1_9HYPH</name>
<dbReference type="Proteomes" id="UP000094412">
    <property type="component" value="Unassembled WGS sequence"/>
</dbReference>
<dbReference type="EMBL" id="MDEO01000029">
    <property type="protein sequence ID" value="OCX20776.1"/>
    <property type="molecule type" value="Genomic_DNA"/>
</dbReference>
<reference evidence="2 3" key="1">
    <citation type="submission" date="2016-08" db="EMBL/GenBank/DDBJ databases">
        <title>Whole genome sequence of Mesorhizobium sp. strain UASWS1009 isolated from industrial sewage.</title>
        <authorList>
            <person name="Crovadore J."/>
            <person name="Calmin G."/>
            <person name="Chablais R."/>
            <person name="Cochard B."/>
            <person name="Lefort F."/>
        </authorList>
    </citation>
    <scope>NUCLEOTIDE SEQUENCE [LARGE SCALE GENOMIC DNA]</scope>
    <source>
        <strain evidence="2 3">UASWS1009</strain>
    </source>
</reference>
<dbReference type="AlphaFoldDB" id="A0A1C2E1J1"/>
<protein>
    <submittedName>
        <fullName evidence="2">Uncharacterized protein</fullName>
    </submittedName>
</protein>
<keyword evidence="3" id="KW-1185">Reference proteome</keyword>
<keyword evidence="1" id="KW-0472">Membrane</keyword>
<keyword evidence="1" id="KW-0812">Transmembrane</keyword>